<dbReference type="PROSITE" id="PS51257">
    <property type="entry name" value="PROKAR_LIPOPROTEIN"/>
    <property type="match status" value="1"/>
</dbReference>
<name>A0ABV4TY38_9GAMM</name>
<dbReference type="Pfam" id="PF08085">
    <property type="entry name" value="Entericidin"/>
    <property type="match status" value="1"/>
</dbReference>
<keyword evidence="3 7" id="KW-0732">Signal</keyword>
<accession>A0ABV4TY38</accession>
<keyword evidence="9" id="KW-1185">Reference proteome</keyword>
<evidence type="ECO:0000256" key="7">
    <source>
        <dbReference type="SAM" id="SignalP"/>
    </source>
</evidence>
<proteinExistence type="inferred from homology"/>
<evidence type="ECO:0000313" key="8">
    <source>
        <dbReference type="EMBL" id="MFA9462183.1"/>
    </source>
</evidence>
<evidence type="ECO:0000313" key="9">
    <source>
        <dbReference type="Proteomes" id="UP001575181"/>
    </source>
</evidence>
<keyword evidence="4" id="KW-0472">Membrane</keyword>
<evidence type="ECO:0000256" key="1">
    <source>
        <dbReference type="ARBA" id="ARBA00010296"/>
    </source>
</evidence>
<organism evidence="8 9">
    <name type="scientific">Thiohalorhabdus methylotrophus</name>
    <dbReference type="NCBI Taxonomy" id="3242694"/>
    <lineage>
        <taxon>Bacteria</taxon>
        <taxon>Pseudomonadati</taxon>
        <taxon>Pseudomonadota</taxon>
        <taxon>Gammaproteobacteria</taxon>
        <taxon>Thiohalorhabdales</taxon>
        <taxon>Thiohalorhabdaceae</taxon>
        <taxon>Thiohalorhabdus</taxon>
    </lineage>
</organism>
<keyword evidence="5" id="KW-0564">Palmitate</keyword>
<evidence type="ECO:0000256" key="5">
    <source>
        <dbReference type="ARBA" id="ARBA00023139"/>
    </source>
</evidence>
<dbReference type="EMBL" id="JBGUAW010000011">
    <property type="protein sequence ID" value="MFA9462183.1"/>
    <property type="molecule type" value="Genomic_DNA"/>
</dbReference>
<evidence type="ECO:0000256" key="2">
    <source>
        <dbReference type="ARBA" id="ARBA00022475"/>
    </source>
</evidence>
<keyword evidence="6 8" id="KW-0449">Lipoprotein</keyword>
<dbReference type="Proteomes" id="UP001575181">
    <property type="component" value="Unassembled WGS sequence"/>
</dbReference>
<feature type="chain" id="PRO_5046672273" evidence="7">
    <location>
        <begin position="24"/>
        <end position="47"/>
    </location>
</feature>
<reference evidence="8 9" key="1">
    <citation type="submission" date="2024-08" db="EMBL/GenBank/DDBJ databases">
        <title>Whole-genome sequencing of halo(alkali)philic microorganisms from hypersaline lakes.</title>
        <authorList>
            <person name="Sorokin D.Y."/>
            <person name="Merkel A.Y."/>
            <person name="Messina E."/>
            <person name="Yakimov M."/>
        </authorList>
    </citation>
    <scope>NUCLEOTIDE SEQUENCE [LARGE SCALE GENOMIC DNA]</scope>
    <source>
        <strain evidence="8 9">Cl-TMA</strain>
    </source>
</reference>
<evidence type="ECO:0000256" key="4">
    <source>
        <dbReference type="ARBA" id="ARBA00023136"/>
    </source>
</evidence>
<evidence type="ECO:0000256" key="6">
    <source>
        <dbReference type="ARBA" id="ARBA00023288"/>
    </source>
</evidence>
<comment type="caution">
    <text evidence="8">The sequence shown here is derived from an EMBL/GenBank/DDBJ whole genome shotgun (WGS) entry which is preliminary data.</text>
</comment>
<gene>
    <name evidence="8" type="ORF">ACERLL_15295</name>
</gene>
<sequence length="47" mass="4949">MSLPLWKQTAKTALALFFALAVAGCNTMEGAGEDMEEAGEETQDAAE</sequence>
<dbReference type="InterPro" id="IPR012556">
    <property type="entry name" value="Entericidin"/>
</dbReference>
<dbReference type="RefSeq" id="WP_373656970.1">
    <property type="nucleotide sequence ID" value="NZ_JBGUAW010000011.1"/>
</dbReference>
<feature type="signal peptide" evidence="7">
    <location>
        <begin position="1"/>
        <end position="23"/>
    </location>
</feature>
<protein>
    <submittedName>
        <fullName evidence="8">Entericidin A/B family lipoprotein</fullName>
    </submittedName>
</protein>
<evidence type="ECO:0000256" key="3">
    <source>
        <dbReference type="ARBA" id="ARBA00022729"/>
    </source>
</evidence>
<comment type="similarity">
    <text evidence="1">Belongs to the EcnA/EcnB lipoprotein family.</text>
</comment>
<keyword evidence="2" id="KW-1003">Cell membrane</keyword>